<dbReference type="GO" id="GO:0008654">
    <property type="term" value="P:phospholipid biosynthetic process"/>
    <property type="evidence" value="ECO:0007669"/>
    <property type="project" value="UniProtKB-KW"/>
</dbReference>
<evidence type="ECO:0000256" key="7">
    <source>
        <dbReference type="ARBA" id="ARBA00023209"/>
    </source>
</evidence>
<comment type="caution">
    <text evidence="11">The sequence shown here is derived from an EMBL/GenBank/DDBJ whole genome shotgun (WGS) entry which is preliminary data.</text>
</comment>
<comment type="subunit">
    <text evidence="10">Homodimer. Probably interacts with PlsY.</text>
</comment>
<evidence type="ECO:0000256" key="5">
    <source>
        <dbReference type="ARBA" id="ARBA00022679"/>
    </source>
</evidence>
<comment type="subcellular location">
    <subcellularLocation>
        <location evidence="2">Cytoplasm</location>
    </subcellularLocation>
</comment>
<evidence type="ECO:0000256" key="4">
    <source>
        <dbReference type="ARBA" id="ARBA00022516"/>
    </source>
</evidence>
<keyword evidence="8" id="KW-1208">Phospholipid metabolism</keyword>
<protein>
    <recommendedName>
        <fullName evidence="9">phosphate acyltransferase</fullName>
        <ecNumber evidence="9">2.3.1.274</ecNumber>
    </recommendedName>
</protein>
<dbReference type="Pfam" id="PF02504">
    <property type="entry name" value="FA_synthesis"/>
    <property type="match status" value="1"/>
</dbReference>
<feature type="non-terminal residue" evidence="11">
    <location>
        <position position="1"/>
    </location>
</feature>
<name>A0A0F9BS81_9ZZZZ</name>
<dbReference type="GO" id="GO:0043811">
    <property type="term" value="F:phosphate:acyl-[acyl carrier protein] acyltransferase activity"/>
    <property type="evidence" value="ECO:0007669"/>
    <property type="project" value="UniProtKB-EC"/>
</dbReference>
<keyword evidence="4" id="KW-0444">Lipid biosynthesis</keyword>
<evidence type="ECO:0000313" key="11">
    <source>
        <dbReference type="EMBL" id="KKK87241.1"/>
    </source>
</evidence>
<dbReference type="PANTHER" id="PTHR30100">
    <property type="entry name" value="FATTY ACID/PHOSPHOLIPID SYNTHESIS PROTEIN PLSX"/>
    <property type="match status" value="1"/>
</dbReference>
<reference evidence="11" key="1">
    <citation type="journal article" date="2015" name="Nature">
        <title>Complex archaea that bridge the gap between prokaryotes and eukaryotes.</title>
        <authorList>
            <person name="Spang A."/>
            <person name="Saw J.H."/>
            <person name="Jorgensen S.L."/>
            <person name="Zaremba-Niedzwiedzka K."/>
            <person name="Martijn J."/>
            <person name="Lind A.E."/>
            <person name="van Eijk R."/>
            <person name="Schleper C."/>
            <person name="Guy L."/>
            <person name="Ettema T.J."/>
        </authorList>
    </citation>
    <scope>NUCLEOTIDE SEQUENCE</scope>
</reference>
<dbReference type="EC" id="2.3.1.274" evidence="9"/>
<dbReference type="SUPFAM" id="SSF53659">
    <property type="entry name" value="Isocitrate/Isopropylmalate dehydrogenase-like"/>
    <property type="match status" value="1"/>
</dbReference>
<evidence type="ECO:0000256" key="6">
    <source>
        <dbReference type="ARBA" id="ARBA00023098"/>
    </source>
</evidence>
<dbReference type="PANTHER" id="PTHR30100:SF1">
    <property type="entry name" value="PHOSPHATE ACYLTRANSFERASE"/>
    <property type="match status" value="1"/>
</dbReference>
<dbReference type="Gene3D" id="3.40.718.10">
    <property type="entry name" value="Isopropylmalate Dehydrogenase"/>
    <property type="match status" value="1"/>
</dbReference>
<dbReference type="GO" id="GO:0006633">
    <property type="term" value="P:fatty acid biosynthetic process"/>
    <property type="evidence" value="ECO:0007669"/>
    <property type="project" value="InterPro"/>
</dbReference>
<evidence type="ECO:0000256" key="1">
    <source>
        <dbReference type="ARBA" id="ARBA00001232"/>
    </source>
</evidence>
<dbReference type="InterPro" id="IPR012281">
    <property type="entry name" value="Phospholipid_synth_PlsX-like"/>
</dbReference>
<evidence type="ECO:0000256" key="2">
    <source>
        <dbReference type="ARBA" id="ARBA00004496"/>
    </source>
</evidence>
<dbReference type="HAMAP" id="MF_00019">
    <property type="entry name" value="PlsX"/>
    <property type="match status" value="1"/>
</dbReference>
<comment type="catalytic activity">
    <reaction evidence="1">
        <text>a fatty acyl-[ACP] + phosphate = an acyl phosphate + holo-[ACP]</text>
        <dbReference type="Rhea" id="RHEA:42292"/>
        <dbReference type="Rhea" id="RHEA-COMP:9685"/>
        <dbReference type="Rhea" id="RHEA-COMP:14125"/>
        <dbReference type="ChEBI" id="CHEBI:43474"/>
        <dbReference type="ChEBI" id="CHEBI:59918"/>
        <dbReference type="ChEBI" id="CHEBI:64479"/>
        <dbReference type="ChEBI" id="CHEBI:138651"/>
        <dbReference type="EC" id="2.3.1.274"/>
    </reaction>
</comment>
<accession>A0A0F9BS81</accession>
<dbReference type="InterPro" id="IPR003664">
    <property type="entry name" value="FA_synthesis"/>
</dbReference>
<dbReference type="GO" id="GO:0005737">
    <property type="term" value="C:cytoplasm"/>
    <property type="evidence" value="ECO:0007669"/>
    <property type="project" value="UniProtKB-SubCell"/>
</dbReference>
<evidence type="ECO:0000256" key="9">
    <source>
        <dbReference type="ARBA" id="ARBA00024069"/>
    </source>
</evidence>
<proteinExistence type="inferred from homology"/>
<keyword evidence="7" id="KW-0594">Phospholipid biosynthesis</keyword>
<dbReference type="AlphaFoldDB" id="A0A0F9BS81"/>
<keyword evidence="3" id="KW-0963">Cytoplasm</keyword>
<dbReference type="EMBL" id="LAZR01050487">
    <property type="protein sequence ID" value="KKK87241.1"/>
    <property type="molecule type" value="Genomic_DNA"/>
</dbReference>
<sequence>CDVGANVACKPINLYQYAVMASIQSRELLGIENPRVGLMSIGSEAAKGNELVKATRELMKDDPNLQFIGNVESRDLFSGVCDVLICDGFVGNVVLKLMEGMATSVLKAIISEMMTVMPDQMIPLKKAAGSIVSKYDFNEYGGAPLLGVNGICVICHGASNFHGIKNAIHVTLDLAKHHVNKTIVNLLSQCQGTVHG</sequence>
<gene>
    <name evidence="11" type="ORF">LCGC14_2755220</name>
</gene>
<organism evidence="11">
    <name type="scientific">marine sediment metagenome</name>
    <dbReference type="NCBI Taxonomy" id="412755"/>
    <lineage>
        <taxon>unclassified sequences</taxon>
        <taxon>metagenomes</taxon>
        <taxon>ecological metagenomes</taxon>
    </lineage>
</organism>
<evidence type="ECO:0000256" key="3">
    <source>
        <dbReference type="ARBA" id="ARBA00022490"/>
    </source>
</evidence>
<evidence type="ECO:0000256" key="8">
    <source>
        <dbReference type="ARBA" id="ARBA00023264"/>
    </source>
</evidence>
<keyword evidence="5" id="KW-0808">Transferase</keyword>
<evidence type="ECO:0000256" key="10">
    <source>
        <dbReference type="ARBA" id="ARBA00046608"/>
    </source>
</evidence>
<keyword evidence="6" id="KW-0443">Lipid metabolism</keyword>